<dbReference type="AlphaFoldDB" id="A0A0K9PQM2"/>
<feature type="compositionally biased region" description="Basic and acidic residues" evidence="1">
    <location>
        <begin position="52"/>
        <end position="64"/>
    </location>
</feature>
<dbReference type="Pfam" id="PF13297">
    <property type="entry name" value="SDE2_2C"/>
    <property type="match status" value="1"/>
</dbReference>
<keyword evidence="4" id="KW-1185">Reference proteome</keyword>
<comment type="caution">
    <text evidence="3">The sequence shown here is derived from an EMBL/GenBank/DDBJ whole genome shotgun (WGS) entry which is preliminary data.</text>
</comment>
<evidence type="ECO:0000313" key="4">
    <source>
        <dbReference type="Proteomes" id="UP000036987"/>
    </source>
</evidence>
<evidence type="ECO:0000256" key="1">
    <source>
        <dbReference type="SAM" id="MobiDB-lite"/>
    </source>
</evidence>
<evidence type="ECO:0000313" key="3">
    <source>
        <dbReference type="EMBL" id="KMZ71249.1"/>
    </source>
</evidence>
<gene>
    <name evidence="3" type="ORF">ZOSMA_185G00670</name>
</gene>
<feature type="compositionally biased region" description="Polar residues" evidence="1">
    <location>
        <begin position="35"/>
        <end position="49"/>
    </location>
</feature>
<accession>A0A0K9PQM2</accession>
<dbReference type="Proteomes" id="UP000036987">
    <property type="component" value="Unassembled WGS sequence"/>
</dbReference>
<reference evidence="4" key="1">
    <citation type="journal article" date="2016" name="Nature">
        <title>The genome of the seagrass Zostera marina reveals angiosperm adaptation to the sea.</title>
        <authorList>
            <person name="Olsen J.L."/>
            <person name="Rouze P."/>
            <person name="Verhelst B."/>
            <person name="Lin Y.-C."/>
            <person name="Bayer T."/>
            <person name="Collen J."/>
            <person name="Dattolo E."/>
            <person name="De Paoli E."/>
            <person name="Dittami S."/>
            <person name="Maumus F."/>
            <person name="Michel G."/>
            <person name="Kersting A."/>
            <person name="Lauritano C."/>
            <person name="Lohaus R."/>
            <person name="Toepel M."/>
            <person name="Tonon T."/>
            <person name="Vanneste K."/>
            <person name="Amirebrahimi M."/>
            <person name="Brakel J."/>
            <person name="Bostroem C."/>
            <person name="Chovatia M."/>
            <person name="Grimwood J."/>
            <person name="Jenkins J.W."/>
            <person name="Jueterbock A."/>
            <person name="Mraz A."/>
            <person name="Stam W.T."/>
            <person name="Tice H."/>
            <person name="Bornberg-Bauer E."/>
            <person name="Green P.J."/>
            <person name="Pearson G.A."/>
            <person name="Procaccini G."/>
            <person name="Duarte C.M."/>
            <person name="Schmutz J."/>
            <person name="Reusch T.B.H."/>
            <person name="Van de Peer Y."/>
        </authorList>
    </citation>
    <scope>NUCLEOTIDE SEQUENCE [LARGE SCALE GENOMIC DNA]</scope>
    <source>
        <strain evidence="4">cv. Finnish</strain>
    </source>
</reference>
<proteinExistence type="predicted"/>
<protein>
    <recommendedName>
        <fullName evidence="2">SDE2/SF3A3 SAP domain-containing protein</fullName>
    </recommendedName>
</protein>
<evidence type="ECO:0000259" key="2">
    <source>
        <dbReference type="Pfam" id="PF13297"/>
    </source>
</evidence>
<dbReference type="OrthoDB" id="547031at2759"/>
<feature type="domain" description="SDE2/SF3A3 SAP" evidence="2">
    <location>
        <begin position="1"/>
        <end position="26"/>
    </location>
</feature>
<sequence length="64" mass="6955">ALAALGLKVGGTVKQRADRLFLTKEISEINKGNRAKQTSHSLGSKSLAQRNYEAEQKGLNDIET</sequence>
<name>A0A0K9PQM2_ZOSMR</name>
<organism evidence="3 4">
    <name type="scientific">Zostera marina</name>
    <name type="common">Eelgrass</name>
    <dbReference type="NCBI Taxonomy" id="29655"/>
    <lineage>
        <taxon>Eukaryota</taxon>
        <taxon>Viridiplantae</taxon>
        <taxon>Streptophyta</taxon>
        <taxon>Embryophyta</taxon>
        <taxon>Tracheophyta</taxon>
        <taxon>Spermatophyta</taxon>
        <taxon>Magnoliopsida</taxon>
        <taxon>Liliopsida</taxon>
        <taxon>Zosteraceae</taxon>
        <taxon>Zostera</taxon>
    </lineage>
</organism>
<dbReference type="InterPro" id="IPR025086">
    <property type="entry name" value="SDE2/SF3A3_SAP"/>
</dbReference>
<feature type="region of interest" description="Disordered" evidence="1">
    <location>
        <begin position="32"/>
        <end position="64"/>
    </location>
</feature>
<feature type="non-terminal residue" evidence="3">
    <location>
        <position position="1"/>
    </location>
</feature>
<dbReference type="EMBL" id="LFYR01000684">
    <property type="protein sequence ID" value="KMZ71249.1"/>
    <property type="molecule type" value="Genomic_DNA"/>
</dbReference>